<keyword evidence="5" id="KW-0342">GTP-binding</keyword>
<dbReference type="InterPro" id="IPR023123">
    <property type="entry name" value="Tubulin_C"/>
</dbReference>
<evidence type="ECO:0000256" key="7">
    <source>
        <dbReference type="SAM" id="MobiDB-lite"/>
    </source>
</evidence>
<sequence>MIFTRWIPDNVSVSLCSVPPIGQTRAATALINSTAIQEVFSRTLQGFAAMYKRGAYLHWYTGEGMDTMEFTEAESNAHDLIAEYQQARFRIPHSLFYIDARLQYQEATVDDEPEYEEEYQDELQDGHAEPYQDEEPYLDEEHQDEVSAHGFQ</sequence>
<evidence type="ECO:0000256" key="2">
    <source>
        <dbReference type="ARBA" id="ARBA00009636"/>
    </source>
</evidence>
<comment type="subcellular location">
    <subcellularLocation>
        <location evidence="1">Cytoplasm</location>
        <location evidence="1">Cytoskeleton</location>
    </subcellularLocation>
</comment>
<evidence type="ECO:0000259" key="8">
    <source>
        <dbReference type="Pfam" id="PF03953"/>
    </source>
</evidence>
<keyword evidence="6" id="KW-0963">Cytoplasm</keyword>
<feature type="region of interest" description="Disordered" evidence="7">
    <location>
        <begin position="108"/>
        <end position="152"/>
    </location>
</feature>
<dbReference type="InterPro" id="IPR002453">
    <property type="entry name" value="Beta_tubulin"/>
</dbReference>
<accession>A0ABR3IQ84</accession>
<dbReference type="PANTHER" id="PTHR36527">
    <property type="entry name" value="OS01G0282866 PROTEIN"/>
    <property type="match status" value="1"/>
</dbReference>
<dbReference type="EMBL" id="JASNQZ010000018">
    <property type="protein sequence ID" value="KAL0945419.1"/>
    <property type="molecule type" value="Genomic_DNA"/>
</dbReference>
<keyword evidence="3" id="KW-0493">Microtubule</keyword>
<gene>
    <name evidence="9" type="ORF">HGRIS_000911</name>
</gene>
<name>A0ABR3IQ84_9AGAR</name>
<evidence type="ECO:0000256" key="5">
    <source>
        <dbReference type="ARBA" id="ARBA00023134"/>
    </source>
</evidence>
<dbReference type="InterPro" id="IPR018316">
    <property type="entry name" value="Tubulin/FtsZ_2-layer-sand-dom"/>
</dbReference>
<comment type="caution">
    <text evidence="9">The sequence shown here is derived from an EMBL/GenBank/DDBJ whole genome shotgun (WGS) entry which is preliminary data.</text>
</comment>
<proteinExistence type="inferred from homology"/>
<evidence type="ECO:0000256" key="1">
    <source>
        <dbReference type="ARBA" id="ARBA00004245"/>
    </source>
</evidence>
<feature type="compositionally biased region" description="Acidic residues" evidence="7">
    <location>
        <begin position="131"/>
        <end position="143"/>
    </location>
</feature>
<reference evidence="10" key="1">
    <citation type="submission" date="2024-06" db="EMBL/GenBank/DDBJ databases">
        <title>Multi-omics analyses provide insights into the biosynthesis of the anticancer antibiotic pleurotin in Hohenbuehelia grisea.</title>
        <authorList>
            <person name="Weaver J.A."/>
            <person name="Alberti F."/>
        </authorList>
    </citation>
    <scope>NUCLEOTIDE SEQUENCE [LARGE SCALE GENOMIC DNA]</scope>
    <source>
        <strain evidence="10">T-177</strain>
    </source>
</reference>
<keyword evidence="4" id="KW-0547">Nucleotide-binding</keyword>
<evidence type="ECO:0000313" key="9">
    <source>
        <dbReference type="EMBL" id="KAL0945419.1"/>
    </source>
</evidence>
<organism evidence="9 10">
    <name type="scientific">Hohenbuehelia grisea</name>
    <dbReference type="NCBI Taxonomy" id="104357"/>
    <lineage>
        <taxon>Eukaryota</taxon>
        <taxon>Fungi</taxon>
        <taxon>Dikarya</taxon>
        <taxon>Basidiomycota</taxon>
        <taxon>Agaricomycotina</taxon>
        <taxon>Agaricomycetes</taxon>
        <taxon>Agaricomycetidae</taxon>
        <taxon>Agaricales</taxon>
        <taxon>Pleurotineae</taxon>
        <taxon>Pleurotaceae</taxon>
        <taxon>Hohenbuehelia</taxon>
    </lineage>
</organism>
<evidence type="ECO:0000256" key="6">
    <source>
        <dbReference type="ARBA" id="ARBA00023212"/>
    </source>
</evidence>
<feature type="compositionally biased region" description="Acidic residues" evidence="7">
    <location>
        <begin position="108"/>
        <end position="123"/>
    </location>
</feature>
<dbReference type="Gene3D" id="1.10.287.600">
    <property type="entry name" value="Helix hairpin bin"/>
    <property type="match status" value="1"/>
</dbReference>
<keyword evidence="10" id="KW-1185">Reference proteome</keyword>
<comment type="similarity">
    <text evidence="2">Belongs to the tubulin family.</text>
</comment>
<dbReference type="Proteomes" id="UP001556367">
    <property type="component" value="Unassembled WGS sequence"/>
</dbReference>
<evidence type="ECO:0000313" key="10">
    <source>
        <dbReference type="Proteomes" id="UP001556367"/>
    </source>
</evidence>
<protein>
    <recommendedName>
        <fullName evidence="8">Tubulin/FtsZ 2-layer sandwich domain-containing protein</fullName>
    </recommendedName>
</protein>
<dbReference type="InterPro" id="IPR008280">
    <property type="entry name" value="Tub_FtsZ_C"/>
</dbReference>
<keyword evidence="6" id="KW-0206">Cytoskeleton</keyword>
<dbReference type="Pfam" id="PF03953">
    <property type="entry name" value="Tubulin_C"/>
    <property type="match status" value="1"/>
</dbReference>
<evidence type="ECO:0000256" key="3">
    <source>
        <dbReference type="ARBA" id="ARBA00022701"/>
    </source>
</evidence>
<dbReference type="SUPFAM" id="SSF55307">
    <property type="entry name" value="Tubulin C-terminal domain-like"/>
    <property type="match status" value="1"/>
</dbReference>
<dbReference type="PANTHER" id="PTHR36527:SF3">
    <property type="entry name" value="OS01G0282866 PROTEIN"/>
    <property type="match status" value="1"/>
</dbReference>
<feature type="domain" description="Tubulin/FtsZ 2-layer sandwich" evidence="8">
    <location>
        <begin position="3"/>
        <end position="44"/>
    </location>
</feature>
<evidence type="ECO:0000256" key="4">
    <source>
        <dbReference type="ARBA" id="ARBA00022741"/>
    </source>
</evidence>
<dbReference type="PRINTS" id="PR01163">
    <property type="entry name" value="BETATUBULIN"/>
</dbReference>